<protein>
    <recommendedName>
        <fullName evidence="6">2OGFeDO JBP1/TET oxygenase domain-containing protein</fullName>
    </recommendedName>
</protein>
<proteinExistence type="predicted"/>
<evidence type="ECO:0000256" key="1">
    <source>
        <dbReference type="ARBA" id="ARBA00001954"/>
    </source>
</evidence>
<feature type="domain" description="2OGFeDO JBP1/TET oxygenase" evidence="6">
    <location>
        <begin position="95"/>
        <end position="172"/>
    </location>
</feature>
<keyword evidence="2" id="KW-0479">Metal-binding</keyword>
<evidence type="ECO:0000313" key="8">
    <source>
        <dbReference type="Proteomes" id="UP000294933"/>
    </source>
</evidence>
<dbReference type="Pfam" id="PF12851">
    <property type="entry name" value="Tet_JBP"/>
    <property type="match status" value="1"/>
</dbReference>
<evidence type="ECO:0000256" key="5">
    <source>
        <dbReference type="ARBA" id="ARBA00023004"/>
    </source>
</evidence>
<dbReference type="GO" id="GO:0051213">
    <property type="term" value="F:dioxygenase activity"/>
    <property type="evidence" value="ECO:0007669"/>
    <property type="project" value="UniProtKB-KW"/>
</dbReference>
<dbReference type="OrthoDB" id="3264486at2759"/>
<evidence type="ECO:0000256" key="3">
    <source>
        <dbReference type="ARBA" id="ARBA00022964"/>
    </source>
</evidence>
<feature type="non-terminal residue" evidence="7">
    <location>
        <position position="1"/>
    </location>
</feature>
<evidence type="ECO:0000256" key="2">
    <source>
        <dbReference type="ARBA" id="ARBA00022723"/>
    </source>
</evidence>
<keyword evidence="8" id="KW-1185">Reference proteome</keyword>
<keyword evidence="4" id="KW-0560">Oxidoreductase</keyword>
<sequence>SGVVHLVRAWHQIGHPDEAPTVSKDYIWTCGQAEIVGRLIRDLGFISKCMNALTEAIDADFAKKLKILREKVIAASGFADALSSIDPLLMEGRCLIFNRRTTIHRDESDPPEAWALLFVVGSFKGGSMHFPELGLRVRFLPGDVIAMRGQVLEHEVEVWGGHIRISVVHFTHASLSDYFDMEL</sequence>
<name>A0A4Y7PDZ8_9AGAM</name>
<dbReference type="Gene3D" id="3.60.130.30">
    <property type="match status" value="1"/>
</dbReference>
<keyword evidence="5" id="KW-0408">Iron</keyword>
<dbReference type="AlphaFoldDB" id="A0A4Y7PDZ8"/>
<dbReference type="Proteomes" id="UP000294933">
    <property type="component" value="Unassembled WGS sequence"/>
</dbReference>
<dbReference type="VEuPathDB" id="FungiDB:BD410DRAFT_735567"/>
<accession>A0A4Y7PDZ8</accession>
<dbReference type="GO" id="GO:0046872">
    <property type="term" value="F:metal ion binding"/>
    <property type="evidence" value="ECO:0007669"/>
    <property type="project" value="UniProtKB-KW"/>
</dbReference>
<comment type="cofactor">
    <cofactor evidence="1">
        <name>Fe(2+)</name>
        <dbReference type="ChEBI" id="CHEBI:29033"/>
    </cofactor>
</comment>
<keyword evidence="3" id="KW-0223">Dioxygenase</keyword>
<reference evidence="7 8" key="1">
    <citation type="submission" date="2018-06" db="EMBL/GenBank/DDBJ databases">
        <title>A transcriptomic atlas of mushroom development highlights an independent origin of complex multicellularity.</title>
        <authorList>
            <consortium name="DOE Joint Genome Institute"/>
            <person name="Krizsan K."/>
            <person name="Almasi E."/>
            <person name="Merenyi Z."/>
            <person name="Sahu N."/>
            <person name="Viragh M."/>
            <person name="Koszo T."/>
            <person name="Mondo S."/>
            <person name="Kiss B."/>
            <person name="Balint B."/>
            <person name="Kues U."/>
            <person name="Barry K."/>
            <person name="Hegedus J.C."/>
            <person name="Henrissat B."/>
            <person name="Johnson J."/>
            <person name="Lipzen A."/>
            <person name="Ohm R."/>
            <person name="Nagy I."/>
            <person name="Pangilinan J."/>
            <person name="Yan J."/>
            <person name="Xiong Y."/>
            <person name="Grigoriev I.V."/>
            <person name="Hibbett D.S."/>
            <person name="Nagy L.G."/>
        </authorList>
    </citation>
    <scope>NUCLEOTIDE SEQUENCE [LARGE SCALE GENOMIC DNA]</scope>
    <source>
        <strain evidence="7 8">SZMC22713</strain>
    </source>
</reference>
<evidence type="ECO:0000259" key="6">
    <source>
        <dbReference type="Pfam" id="PF12851"/>
    </source>
</evidence>
<gene>
    <name evidence="7" type="ORF">BD410DRAFT_735567</name>
</gene>
<organism evidence="7 8">
    <name type="scientific">Rickenella mellea</name>
    <dbReference type="NCBI Taxonomy" id="50990"/>
    <lineage>
        <taxon>Eukaryota</taxon>
        <taxon>Fungi</taxon>
        <taxon>Dikarya</taxon>
        <taxon>Basidiomycota</taxon>
        <taxon>Agaricomycotina</taxon>
        <taxon>Agaricomycetes</taxon>
        <taxon>Hymenochaetales</taxon>
        <taxon>Rickenellaceae</taxon>
        <taxon>Rickenella</taxon>
    </lineage>
</organism>
<dbReference type="EMBL" id="ML170776">
    <property type="protein sequence ID" value="TDL13271.1"/>
    <property type="molecule type" value="Genomic_DNA"/>
</dbReference>
<evidence type="ECO:0000313" key="7">
    <source>
        <dbReference type="EMBL" id="TDL13271.1"/>
    </source>
</evidence>
<evidence type="ECO:0000256" key="4">
    <source>
        <dbReference type="ARBA" id="ARBA00023002"/>
    </source>
</evidence>
<dbReference type="InterPro" id="IPR024779">
    <property type="entry name" value="2OGFeDO_JBP1/TET_oxygenase_dom"/>
</dbReference>